<evidence type="ECO:0000256" key="7">
    <source>
        <dbReference type="SAM" id="Coils"/>
    </source>
</evidence>
<dbReference type="VEuPathDB" id="VectorBase:AFUN2_007597"/>
<keyword evidence="3 6" id="KW-0863">Zinc-finger</keyword>
<evidence type="ECO:0000256" key="4">
    <source>
        <dbReference type="ARBA" id="ARBA00022833"/>
    </source>
</evidence>
<reference evidence="9" key="1">
    <citation type="submission" date="2020-05" db="UniProtKB">
        <authorList>
            <consortium name="EnsemblMetazoa"/>
        </authorList>
    </citation>
    <scope>IDENTIFICATION</scope>
    <source>
        <strain evidence="9">FUMOZ</strain>
    </source>
</reference>
<comment type="catalytic activity">
    <reaction evidence="6">
        <text>S-ubiquitinyl-[E2 ubiquitin-conjugating enzyme]-L-cysteine + [acceptor protein]-L-lysine = [E2 ubiquitin-conjugating enzyme]-L-cysteine + N(6)-ubiquitinyl-[acceptor protein]-L-lysine.</text>
        <dbReference type="EC" id="2.3.2.27"/>
    </reaction>
</comment>
<sequence length="625" mass="68486">MDSSQSSPSKRSSIPIPKRKTSLHLYIAGGGSSSNSSSNVGSASASINDDEPAFTRSMLGSFVQTESPPGGGGTGGTGSAPPAEYVQLKETHNRLMEKCEQLAKRNVQLEKSNEQLNYNVKQLVGDLENSQRVLTDFTEKNRRLRRKLSEIIPTPAPGEEGIAAEAVESDEEEPSAAAVVAFPGATSATGAAPVVGTESSGKGTEVDSLLNEMEKLKSYLNNVELQLYEANEKISELLENKQQYEETNRKLREENAELNKVARLMSRNMLESIDTSKRLENTFIKVQRERDQLVRQNRDSVDSKTSTNEEIQKMRSEIELQRKTYEAQFIEYKSLMSEEHERKTNDQIVALELEVEGLRQQLDEALQRAEQAEGEVQSLRQQLRISRVREWQSSKPGSASILGISEVLDSDDPLVSLLSRCTVSEASPAGSSCVPVVPPAPALPLPPPPPPPPPPAPPLPANIFANTKHLTSTGTAGCDRALGLSEAISQQKLNHVAITNVNSPHQATGLDSVIADIKSGKVTLRRRRPNPPKHSADEEATGTSSSIRDSERDYKQMIARNPGLKEMYEIMARMKRHNRKSKIIYESELVGRGGGGSDAAQQDATDGNREGRPRRTHLVMDVVDL</sequence>
<evidence type="ECO:0000256" key="5">
    <source>
        <dbReference type="ARBA" id="ARBA00023242"/>
    </source>
</evidence>
<feature type="coiled-coil region" evidence="7">
    <location>
        <begin position="85"/>
        <end position="147"/>
    </location>
</feature>
<comment type="subcellular location">
    <subcellularLocation>
        <location evidence="1 6">Nucleus</location>
    </subcellularLocation>
</comment>
<feature type="compositionally biased region" description="Gly residues" evidence="8">
    <location>
        <begin position="69"/>
        <end position="78"/>
    </location>
</feature>
<organism evidence="9">
    <name type="scientific">Anopheles funestus</name>
    <name type="common">African malaria mosquito</name>
    <dbReference type="NCBI Taxonomy" id="62324"/>
    <lineage>
        <taxon>Eukaryota</taxon>
        <taxon>Metazoa</taxon>
        <taxon>Ecdysozoa</taxon>
        <taxon>Arthropoda</taxon>
        <taxon>Hexapoda</taxon>
        <taxon>Insecta</taxon>
        <taxon>Pterygota</taxon>
        <taxon>Neoptera</taxon>
        <taxon>Endopterygota</taxon>
        <taxon>Diptera</taxon>
        <taxon>Nematocera</taxon>
        <taxon>Culicoidea</taxon>
        <taxon>Culicidae</taxon>
        <taxon>Anophelinae</taxon>
        <taxon>Anopheles</taxon>
    </lineage>
</organism>
<dbReference type="GO" id="GO:0033503">
    <property type="term" value="C:HULC complex"/>
    <property type="evidence" value="ECO:0007669"/>
    <property type="project" value="TreeGrafter"/>
</dbReference>
<keyword evidence="6 7" id="KW-0175">Coiled coil</keyword>
<dbReference type="PANTHER" id="PTHR23163">
    <property type="entry name" value="RING FINGER PROTEIN-RELATED"/>
    <property type="match status" value="1"/>
</dbReference>
<dbReference type="GO" id="GO:0061630">
    <property type="term" value="F:ubiquitin protein ligase activity"/>
    <property type="evidence" value="ECO:0007669"/>
    <property type="project" value="UniProtKB-EC"/>
</dbReference>
<proteinExistence type="inferred from homology"/>
<evidence type="ECO:0000256" key="1">
    <source>
        <dbReference type="ARBA" id="ARBA00004123"/>
    </source>
</evidence>
<keyword evidence="2 6" id="KW-0479">Metal-binding</keyword>
<dbReference type="InterPro" id="IPR027267">
    <property type="entry name" value="AH/BAR_dom_sf"/>
</dbReference>
<protein>
    <recommendedName>
        <fullName evidence="6">E3 ubiquitin protein ligase</fullName>
        <ecNumber evidence="6">2.3.2.27</ecNumber>
    </recommendedName>
</protein>
<dbReference type="SUPFAM" id="SSF103657">
    <property type="entry name" value="BAR/IMD domain-like"/>
    <property type="match status" value="1"/>
</dbReference>
<keyword evidence="6" id="KW-0833">Ubl conjugation pathway</keyword>
<evidence type="ECO:0000256" key="8">
    <source>
        <dbReference type="SAM" id="MobiDB-lite"/>
    </source>
</evidence>
<keyword evidence="5 6" id="KW-0539">Nucleus</keyword>
<feature type="region of interest" description="Disordered" evidence="8">
    <location>
        <begin position="589"/>
        <end position="614"/>
    </location>
</feature>
<keyword evidence="6" id="KW-0156">Chromatin regulator</keyword>
<dbReference type="VEuPathDB" id="VectorBase:AFUN003663"/>
<dbReference type="PANTHER" id="PTHR23163:SF0">
    <property type="entry name" value="E3 UBIQUITIN-PROTEIN LIGASE BRE1"/>
    <property type="match status" value="1"/>
</dbReference>
<dbReference type="AlphaFoldDB" id="A0A182RBU8"/>
<keyword evidence="6" id="KW-0808">Transferase</keyword>
<dbReference type="EnsemblMetazoa" id="AFUN003663-RA">
    <property type="protein sequence ID" value="AFUN003663-PA"/>
    <property type="gene ID" value="AFUN003663"/>
</dbReference>
<evidence type="ECO:0000256" key="6">
    <source>
        <dbReference type="RuleBase" id="RU365038"/>
    </source>
</evidence>
<keyword evidence="4 6" id="KW-0862">Zinc</keyword>
<evidence type="ECO:0000256" key="2">
    <source>
        <dbReference type="ARBA" id="ARBA00022723"/>
    </source>
</evidence>
<dbReference type="GO" id="GO:0016567">
    <property type="term" value="P:protein ubiquitination"/>
    <property type="evidence" value="ECO:0007669"/>
    <property type="project" value="UniProtKB-UniRule"/>
</dbReference>
<dbReference type="GO" id="GO:0008270">
    <property type="term" value="F:zinc ion binding"/>
    <property type="evidence" value="ECO:0007669"/>
    <property type="project" value="UniProtKB-KW"/>
</dbReference>
<feature type="compositionally biased region" description="Low complexity" evidence="8">
    <location>
        <begin position="1"/>
        <end position="16"/>
    </location>
</feature>
<feature type="coiled-coil region" evidence="7">
    <location>
        <begin position="206"/>
        <end position="389"/>
    </location>
</feature>
<dbReference type="GO" id="GO:0006325">
    <property type="term" value="P:chromatin organization"/>
    <property type="evidence" value="ECO:0007669"/>
    <property type="project" value="UniProtKB-KW"/>
</dbReference>
<comment type="similarity">
    <text evidence="6">Belongs to the BRE1 family.</text>
</comment>
<dbReference type="STRING" id="62324.A0A182RBU8"/>
<evidence type="ECO:0000313" key="9">
    <source>
        <dbReference type="EnsemblMetazoa" id="AFUN003663-PA"/>
    </source>
</evidence>
<accession>A0A182RBU8</accession>
<feature type="compositionally biased region" description="Low complexity" evidence="8">
    <location>
        <begin position="33"/>
        <end position="46"/>
    </location>
</feature>
<comment type="pathway">
    <text evidence="6">Protein modification; protein ubiquitination.</text>
</comment>
<name>A0A182RBU8_ANOFN</name>
<feature type="region of interest" description="Disordered" evidence="8">
    <location>
        <begin position="521"/>
        <end position="554"/>
    </location>
</feature>
<dbReference type="InterPro" id="IPR013956">
    <property type="entry name" value="E3_ubiquit_lig_Bre1"/>
</dbReference>
<dbReference type="EC" id="2.3.2.27" evidence="6"/>
<feature type="region of interest" description="Disordered" evidence="8">
    <location>
        <begin position="1"/>
        <end position="83"/>
    </location>
</feature>
<dbReference type="GO" id="GO:0005634">
    <property type="term" value="C:nucleus"/>
    <property type="evidence" value="ECO:0007669"/>
    <property type="project" value="UniProtKB-SubCell"/>
</dbReference>
<evidence type="ECO:0000256" key="3">
    <source>
        <dbReference type="ARBA" id="ARBA00022771"/>
    </source>
</evidence>